<evidence type="ECO:0000256" key="2">
    <source>
        <dbReference type="SAM" id="SignalP"/>
    </source>
</evidence>
<sequence length="207" mass="22870">MLFLTTLLPLITLALRVAAADVELGIPLSHPADVHLPSRPQTHEGAPEANPTIPVLYGSNVQQSRSFLEVVNRQVLAHVRQQMPGAMNLEVFVGQLEEAKEKLKKLAEGVMPKCIFATFATGFLVVLVYSRMECHGLHCKPWRRNELGDNLEIGPGQCERLPPIKIDAYSNPSPTDGRLSPVAPKAPGGHVKRDAARMSYRRRLELE</sequence>
<gene>
    <name evidence="3" type="ORF">C8J55DRAFT_492009</name>
</gene>
<reference evidence="3" key="2">
    <citation type="journal article" date="2023" name="Proc. Natl. Acad. Sci. U.S.A.">
        <title>A global phylogenomic analysis of the shiitake genus Lentinula.</title>
        <authorList>
            <person name="Sierra-Patev S."/>
            <person name="Min B."/>
            <person name="Naranjo-Ortiz M."/>
            <person name="Looney B."/>
            <person name="Konkel Z."/>
            <person name="Slot J.C."/>
            <person name="Sakamoto Y."/>
            <person name="Steenwyk J.L."/>
            <person name="Rokas A."/>
            <person name="Carro J."/>
            <person name="Camarero S."/>
            <person name="Ferreira P."/>
            <person name="Molpeceres G."/>
            <person name="Ruiz-Duenas F.J."/>
            <person name="Serrano A."/>
            <person name="Henrissat B."/>
            <person name="Drula E."/>
            <person name="Hughes K.W."/>
            <person name="Mata J.L."/>
            <person name="Ishikawa N.K."/>
            <person name="Vargas-Isla R."/>
            <person name="Ushijima S."/>
            <person name="Smith C.A."/>
            <person name="Donoghue J."/>
            <person name="Ahrendt S."/>
            <person name="Andreopoulos W."/>
            <person name="He G."/>
            <person name="LaButti K."/>
            <person name="Lipzen A."/>
            <person name="Ng V."/>
            <person name="Riley R."/>
            <person name="Sandor L."/>
            <person name="Barry K."/>
            <person name="Martinez A.T."/>
            <person name="Xiao Y."/>
            <person name="Gibbons J.G."/>
            <person name="Terashima K."/>
            <person name="Grigoriev I.V."/>
            <person name="Hibbett D."/>
        </authorList>
    </citation>
    <scope>NUCLEOTIDE SEQUENCE</scope>
    <source>
        <strain evidence="3">Sp2 HRB7682 ss15</strain>
    </source>
</reference>
<dbReference type="EMBL" id="JANVFS010000034">
    <property type="protein sequence ID" value="KAJ4469714.1"/>
    <property type="molecule type" value="Genomic_DNA"/>
</dbReference>
<dbReference type="Proteomes" id="UP001150238">
    <property type="component" value="Unassembled WGS sequence"/>
</dbReference>
<proteinExistence type="predicted"/>
<evidence type="ECO:0000313" key="4">
    <source>
        <dbReference type="Proteomes" id="UP001150238"/>
    </source>
</evidence>
<dbReference type="AlphaFoldDB" id="A0A9W9DGN7"/>
<feature type="signal peptide" evidence="2">
    <location>
        <begin position="1"/>
        <end position="19"/>
    </location>
</feature>
<feature type="chain" id="PRO_5040911450" evidence="2">
    <location>
        <begin position="20"/>
        <end position="207"/>
    </location>
</feature>
<name>A0A9W9DGN7_9AGAR</name>
<keyword evidence="2" id="KW-0732">Signal</keyword>
<organism evidence="3 4">
    <name type="scientific">Lentinula lateritia</name>
    <dbReference type="NCBI Taxonomy" id="40482"/>
    <lineage>
        <taxon>Eukaryota</taxon>
        <taxon>Fungi</taxon>
        <taxon>Dikarya</taxon>
        <taxon>Basidiomycota</taxon>
        <taxon>Agaricomycotina</taxon>
        <taxon>Agaricomycetes</taxon>
        <taxon>Agaricomycetidae</taxon>
        <taxon>Agaricales</taxon>
        <taxon>Marasmiineae</taxon>
        <taxon>Omphalotaceae</taxon>
        <taxon>Lentinula</taxon>
    </lineage>
</organism>
<feature type="region of interest" description="Disordered" evidence="1">
    <location>
        <begin position="172"/>
        <end position="194"/>
    </location>
</feature>
<evidence type="ECO:0000313" key="3">
    <source>
        <dbReference type="EMBL" id="KAJ4469714.1"/>
    </source>
</evidence>
<comment type="caution">
    <text evidence="3">The sequence shown here is derived from an EMBL/GenBank/DDBJ whole genome shotgun (WGS) entry which is preliminary data.</text>
</comment>
<evidence type="ECO:0000256" key="1">
    <source>
        <dbReference type="SAM" id="MobiDB-lite"/>
    </source>
</evidence>
<reference evidence="3" key="1">
    <citation type="submission" date="2022-08" db="EMBL/GenBank/DDBJ databases">
        <authorList>
            <consortium name="DOE Joint Genome Institute"/>
            <person name="Min B."/>
            <person name="Riley R."/>
            <person name="Sierra-Patev S."/>
            <person name="Naranjo-Ortiz M."/>
            <person name="Looney B."/>
            <person name="Konkel Z."/>
            <person name="Slot J.C."/>
            <person name="Sakamoto Y."/>
            <person name="Steenwyk J.L."/>
            <person name="Rokas A."/>
            <person name="Carro J."/>
            <person name="Camarero S."/>
            <person name="Ferreira P."/>
            <person name="Molpeceres G."/>
            <person name="Ruiz-Duenas F.J."/>
            <person name="Serrano A."/>
            <person name="Henrissat B."/>
            <person name="Drula E."/>
            <person name="Hughes K.W."/>
            <person name="Mata J.L."/>
            <person name="Ishikawa N.K."/>
            <person name="Vargas-Isla R."/>
            <person name="Ushijima S."/>
            <person name="Smith C.A."/>
            <person name="Ahrendt S."/>
            <person name="Andreopoulos W."/>
            <person name="He G."/>
            <person name="Labutti K."/>
            <person name="Lipzen A."/>
            <person name="Ng V."/>
            <person name="Sandor L."/>
            <person name="Barry K."/>
            <person name="Martinez A.T."/>
            <person name="Xiao Y."/>
            <person name="Gibbons J.G."/>
            <person name="Terashima K."/>
            <person name="Hibbett D.S."/>
            <person name="Grigoriev I.V."/>
        </authorList>
    </citation>
    <scope>NUCLEOTIDE SEQUENCE</scope>
    <source>
        <strain evidence="3">Sp2 HRB7682 ss15</strain>
    </source>
</reference>
<protein>
    <submittedName>
        <fullName evidence="3">Uncharacterized protein</fullName>
    </submittedName>
</protein>
<accession>A0A9W9DGN7</accession>